<accession>A0AAN8JL13</accession>
<protein>
    <submittedName>
        <fullName evidence="1">Uncharacterized protein</fullName>
    </submittedName>
</protein>
<evidence type="ECO:0000313" key="1">
    <source>
        <dbReference type="EMBL" id="KAK6178675.1"/>
    </source>
</evidence>
<dbReference type="Proteomes" id="UP001347796">
    <property type="component" value="Unassembled WGS sequence"/>
</dbReference>
<proteinExistence type="predicted"/>
<keyword evidence="2" id="KW-1185">Reference proteome</keyword>
<sequence>MESSTPSPTVIDQEYPRLEMPEHCCEAVNLKSSLSSEQTFVIFHDYFGPVKIEEISGNLNKDCQTNIAKSCSDMSRDTSTQTEEDETYATKFCDCSTKHQSVAVRTFVNVGSQC</sequence>
<dbReference type="AlphaFoldDB" id="A0AAN8JL13"/>
<reference evidence="1 2" key="1">
    <citation type="submission" date="2024-01" db="EMBL/GenBank/DDBJ databases">
        <title>The genome of the rayed Mediterranean limpet Patella caerulea (Linnaeus, 1758).</title>
        <authorList>
            <person name="Anh-Thu Weber A."/>
            <person name="Halstead-Nussloch G."/>
        </authorList>
    </citation>
    <scope>NUCLEOTIDE SEQUENCE [LARGE SCALE GENOMIC DNA]</scope>
    <source>
        <strain evidence="1">AATW-2023a</strain>
        <tissue evidence="1">Whole specimen</tissue>
    </source>
</reference>
<name>A0AAN8JL13_PATCE</name>
<organism evidence="1 2">
    <name type="scientific">Patella caerulea</name>
    <name type="common">Rayed Mediterranean limpet</name>
    <dbReference type="NCBI Taxonomy" id="87958"/>
    <lineage>
        <taxon>Eukaryota</taxon>
        <taxon>Metazoa</taxon>
        <taxon>Spiralia</taxon>
        <taxon>Lophotrochozoa</taxon>
        <taxon>Mollusca</taxon>
        <taxon>Gastropoda</taxon>
        <taxon>Patellogastropoda</taxon>
        <taxon>Patelloidea</taxon>
        <taxon>Patellidae</taxon>
        <taxon>Patella</taxon>
    </lineage>
</organism>
<gene>
    <name evidence="1" type="ORF">SNE40_011202</name>
</gene>
<evidence type="ECO:0000313" key="2">
    <source>
        <dbReference type="Proteomes" id="UP001347796"/>
    </source>
</evidence>
<comment type="caution">
    <text evidence="1">The sequence shown here is derived from an EMBL/GenBank/DDBJ whole genome shotgun (WGS) entry which is preliminary data.</text>
</comment>
<dbReference type="EMBL" id="JAZGQO010000008">
    <property type="protein sequence ID" value="KAK6178675.1"/>
    <property type="molecule type" value="Genomic_DNA"/>
</dbReference>